<gene>
    <name evidence="1" type="ORF">DPQ33_18200</name>
</gene>
<dbReference type="InterPro" id="IPR046480">
    <property type="entry name" value="DUF6573"/>
</dbReference>
<dbReference type="OrthoDB" id="4556966at2"/>
<comment type="caution">
    <text evidence="1">The sequence shown here is derived from an EMBL/GenBank/DDBJ whole genome shotgun (WGS) entry which is preliminary data.</text>
</comment>
<dbReference type="Pfam" id="PF20213">
    <property type="entry name" value="DUF6573"/>
    <property type="match status" value="1"/>
</dbReference>
<dbReference type="EMBL" id="QMIE01000035">
    <property type="protein sequence ID" value="TVM13718.1"/>
    <property type="molecule type" value="Genomic_DNA"/>
</dbReference>
<keyword evidence="2" id="KW-1185">Reference proteome</keyword>
<accession>A0A7M3MAA2</accession>
<sequence length="127" mass="13993">MNDDGFELIYSYSRKQAIEDGVLVDVSEQARASGFKIPVCVGDNLYHGYVVPPEGMEGEGQSLEGRLHDLLEMTKNAARNSSESDRVYFEVLFLTSPGHLEKVRCVAVVGPGDKLEPVMTICLPMDL</sequence>
<name>A0A7M3MAA2_9BACT</name>
<evidence type="ECO:0000313" key="1">
    <source>
        <dbReference type="EMBL" id="TVM13718.1"/>
    </source>
</evidence>
<protein>
    <submittedName>
        <fullName evidence="1">Uncharacterized protein</fullName>
    </submittedName>
</protein>
<dbReference type="Proteomes" id="UP000448292">
    <property type="component" value="Unassembled WGS sequence"/>
</dbReference>
<proteinExistence type="predicted"/>
<organism evidence="1 2">
    <name type="scientific">Oceanidesulfovibrio indonesiensis</name>
    <dbReference type="NCBI Taxonomy" id="54767"/>
    <lineage>
        <taxon>Bacteria</taxon>
        <taxon>Pseudomonadati</taxon>
        <taxon>Thermodesulfobacteriota</taxon>
        <taxon>Desulfovibrionia</taxon>
        <taxon>Desulfovibrionales</taxon>
        <taxon>Desulfovibrionaceae</taxon>
        <taxon>Oceanidesulfovibrio</taxon>
    </lineage>
</organism>
<dbReference type="AlphaFoldDB" id="A0A7M3MAA2"/>
<reference evidence="1 2" key="1">
    <citation type="submission" date="2018-06" db="EMBL/GenBank/DDBJ databases">
        <title>Complete genome of Desulfovibrio indonesiensis P37SLT.</title>
        <authorList>
            <person name="Crispim J.S."/>
            <person name="Vidigal P.M.P."/>
            <person name="Silva L.C.F."/>
            <person name="Laguardia C.N."/>
            <person name="Araujo L.C."/>
            <person name="Dias R.S."/>
            <person name="Sousa M.P."/>
            <person name="Paula S.O."/>
            <person name="Silva C."/>
        </authorList>
    </citation>
    <scope>NUCLEOTIDE SEQUENCE [LARGE SCALE GENOMIC DNA]</scope>
    <source>
        <strain evidence="1 2">P37SLT</strain>
    </source>
</reference>
<dbReference type="RefSeq" id="WP_144304639.1">
    <property type="nucleotide sequence ID" value="NZ_QMIE01000035.1"/>
</dbReference>
<evidence type="ECO:0000313" key="2">
    <source>
        <dbReference type="Proteomes" id="UP000448292"/>
    </source>
</evidence>